<dbReference type="InParanoid" id="A0A2T3AHG1"/>
<evidence type="ECO:0000313" key="2">
    <source>
        <dbReference type="EMBL" id="PSR97697.1"/>
    </source>
</evidence>
<evidence type="ECO:0000256" key="1">
    <source>
        <dbReference type="SAM" id="MobiDB-lite"/>
    </source>
</evidence>
<keyword evidence="3" id="KW-1185">Reference proteome</keyword>
<dbReference type="EMBL" id="KZ678389">
    <property type="protein sequence ID" value="PSR97697.1"/>
    <property type="molecule type" value="Genomic_DNA"/>
</dbReference>
<name>A0A2T3AHG1_9PEZI</name>
<feature type="compositionally biased region" description="Basic and acidic residues" evidence="1">
    <location>
        <begin position="32"/>
        <end position="60"/>
    </location>
</feature>
<organism evidence="2 3">
    <name type="scientific">Coniella lustricola</name>
    <dbReference type="NCBI Taxonomy" id="2025994"/>
    <lineage>
        <taxon>Eukaryota</taxon>
        <taxon>Fungi</taxon>
        <taxon>Dikarya</taxon>
        <taxon>Ascomycota</taxon>
        <taxon>Pezizomycotina</taxon>
        <taxon>Sordariomycetes</taxon>
        <taxon>Sordariomycetidae</taxon>
        <taxon>Diaporthales</taxon>
        <taxon>Schizoparmaceae</taxon>
        <taxon>Coniella</taxon>
    </lineage>
</organism>
<sequence>MDYGVRSNDNHEDCFPHAEICGSQAETGPQDTSRRQEDRETGRRARLDGPPALHERREPSARITAGAKRCGVVGRVSCEIGVSRSAFMRVASQCPLSTQSSRPRPCSACQCRALRRAGRATQTGCGPGECSHIVSGSPGTQIRTSQQRQSRQAIMLKHRHSGTCHLFLLLLFKL</sequence>
<protein>
    <submittedName>
        <fullName evidence="2">Uncharacterized protein</fullName>
    </submittedName>
</protein>
<accession>A0A2T3AHG1</accession>
<dbReference type="AlphaFoldDB" id="A0A2T3AHG1"/>
<reference evidence="2 3" key="1">
    <citation type="journal article" date="2018" name="Mycol. Prog.">
        <title>Coniella lustricola, a new species from submerged detritus.</title>
        <authorList>
            <person name="Raudabaugh D.B."/>
            <person name="Iturriaga T."/>
            <person name="Carver A."/>
            <person name="Mondo S."/>
            <person name="Pangilinan J."/>
            <person name="Lipzen A."/>
            <person name="He G."/>
            <person name="Amirebrahimi M."/>
            <person name="Grigoriev I.V."/>
            <person name="Miller A.N."/>
        </authorList>
    </citation>
    <scope>NUCLEOTIDE SEQUENCE [LARGE SCALE GENOMIC DNA]</scope>
    <source>
        <strain evidence="2 3">B22-T-1</strain>
    </source>
</reference>
<feature type="region of interest" description="Disordered" evidence="1">
    <location>
        <begin position="22"/>
        <end position="60"/>
    </location>
</feature>
<evidence type="ECO:0000313" key="3">
    <source>
        <dbReference type="Proteomes" id="UP000241462"/>
    </source>
</evidence>
<dbReference type="Proteomes" id="UP000241462">
    <property type="component" value="Unassembled WGS sequence"/>
</dbReference>
<gene>
    <name evidence="2" type="ORF">BD289DRAFT_84534</name>
</gene>
<proteinExistence type="predicted"/>